<dbReference type="AlphaFoldDB" id="A0A0G0XDV4"/>
<evidence type="ECO:0000313" key="2">
    <source>
        <dbReference type="Proteomes" id="UP000034854"/>
    </source>
</evidence>
<sequence>MSPAKLLTVFTLSIILSGCSYFTGGQPENITLKYWGTWDSATVMNQIRQDYKLIKPYVDIEYQKQPQQQYRETIKARSQTGDGPDVFQFHNTWTPMLVRELAPIPEGVISQSEFQENYFTTVFTDLRNSQKEFVGAPMGVDGLGLYWNEDLFQAAGVLTPPATWQELAQTAARLTVKDRAGNIRTAGIALGTSSNVDHFSDILGLMVLQNGGDLRRPTDQQSADALDYYVHFAKGEDRIWDEAMPPSTIAFYSGSLAMYLGPSWRAAEIKRENPQLKFKVAPVPQLTDGSVAWASYWAVGVSSKIKDKDKQKEAFEFLKYLQKDETLIKLYSESAKTPGRLIGMPYPKKELAKKLASDPISGAYVTFAPFMHSFPMASNTFDNGLNDQIIAVYKEAVDEAFKRTSSNKALEIVAQKVAEIFRNVGSL</sequence>
<evidence type="ECO:0000313" key="1">
    <source>
        <dbReference type="EMBL" id="KKR85927.1"/>
    </source>
</evidence>
<dbReference type="EMBL" id="LCAG01000026">
    <property type="protein sequence ID" value="KKR85927.1"/>
    <property type="molecule type" value="Genomic_DNA"/>
</dbReference>
<dbReference type="Pfam" id="PF01547">
    <property type="entry name" value="SBP_bac_1"/>
    <property type="match status" value="1"/>
</dbReference>
<protein>
    <submittedName>
        <fullName evidence="1">Extracellular solute-binding protein, family 1</fullName>
    </submittedName>
</protein>
<organism evidence="1 2">
    <name type="scientific">Candidatus Curtissbacteria bacterium GW2011_GWA1_41_11</name>
    <dbReference type="NCBI Taxonomy" id="1618409"/>
    <lineage>
        <taxon>Bacteria</taxon>
        <taxon>Candidatus Curtissiibacteriota</taxon>
    </lineage>
</organism>
<gene>
    <name evidence="1" type="ORF">UU34_C0026G0007</name>
</gene>
<comment type="caution">
    <text evidence="1">The sequence shown here is derived from an EMBL/GenBank/DDBJ whole genome shotgun (WGS) entry which is preliminary data.</text>
</comment>
<accession>A0A0G0XDV4</accession>
<dbReference type="Proteomes" id="UP000034854">
    <property type="component" value="Unassembled WGS sequence"/>
</dbReference>
<dbReference type="PANTHER" id="PTHR43649:SF12">
    <property type="entry name" value="DIACETYLCHITOBIOSE BINDING PROTEIN DASA"/>
    <property type="match status" value="1"/>
</dbReference>
<proteinExistence type="predicted"/>
<name>A0A0G0XDV4_9BACT</name>
<dbReference type="InterPro" id="IPR050490">
    <property type="entry name" value="Bact_solute-bd_prot1"/>
</dbReference>
<reference evidence="1 2" key="1">
    <citation type="journal article" date="2015" name="Nature">
        <title>rRNA introns, odd ribosomes, and small enigmatic genomes across a large radiation of phyla.</title>
        <authorList>
            <person name="Brown C.T."/>
            <person name="Hug L.A."/>
            <person name="Thomas B.C."/>
            <person name="Sharon I."/>
            <person name="Castelle C.J."/>
            <person name="Singh A."/>
            <person name="Wilkins M.J."/>
            <person name="Williams K.H."/>
            <person name="Banfield J.F."/>
        </authorList>
    </citation>
    <scope>NUCLEOTIDE SEQUENCE [LARGE SCALE GENOMIC DNA]</scope>
</reference>
<dbReference type="InterPro" id="IPR006059">
    <property type="entry name" value="SBP"/>
</dbReference>
<dbReference type="Gene3D" id="3.40.190.10">
    <property type="entry name" value="Periplasmic binding protein-like II"/>
    <property type="match status" value="1"/>
</dbReference>
<dbReference type="SUPFAM" id="SSF53850">
    <property type="entry name" value="Periplasmic binding protein-like II"/>
    <property type="match status" value="1"/>
</dbReference>
<dbReference type="PROSITE" id="PS51257">
    <property type="entry name" value="PROKAR_LIPOPROTEIN"/>
    <property type="match status" value="1"/>
</dbReference>
<dbReference type="PANTHER" id="PTHR43649">
    <property type="entry name" value="ARABINOSE-BINDING PROTEIN-RELATED"/>
    <property type="match status" value="1"/>
</dbReference>